<dbReference type="GO" id="GO:1990481">
    <property type="term" value="P:mRNA pseudouridine synthesis"/>
    <property type="evidence" value="ECO:0007669"/>
    <property type="project" value="TreeGrafter"/>
</dbReference>
<name>A0AAX4HT08_9BACT</name>
<gene>
    <name evidence="5" type="primary">truB</name>
    <name evidence="7" type="ORF">SOO65_06130</name>
</gene>
<feature type="domain" description="Pseudouridine synthase II N-terminal" evidence="6">
    <location>
        <begin position="40"/>
        <end position="192"/>
    </location>
</feature>
<proteinExistence type="inferred from homology"/>
<protein>
    <recommendedName>
        <fullName evidence="5">tRNA pseudouridine synthase B</fullName>
        <ecNumber evidence="5">5.4.99.25</ecNumber>
    </recommendedName>
    <alternativeName>
        <fullName evidence="5">tRNA pseudouridine(55) synthase</fullName>
        <shortName evidence="5">Psi55 synthase</shortName>
    </alternativeName>
    <alternativeName>
        <fullName evidence="5">tRNA pseudouridylate synthase</fullName>
    </alternativeName>
    <alternativeName>
        <fullName evidence="5">tRNA-uridine isomerase</fullName>
    </alternativeName>
</protein>
<comment type="function">
    <text evidence="5">Responsible for synthesis of pseudouridine from uracil-55 in the psi GC loop of transfer RNAs.</text>
</comment>
<dbReference type="EMBL" id="CP139487">
    <property type="protein sequence ID" value="WPU66320.1"/>
    <property type="molecule type" value="Genomic_DNA"/>
</dbReference>
<evidence type="ECO:0000259" key="6">
    <source>
        <dbReference type="Pfam" id="PF01509"/>
    </source>
</evidence>
<dbReference type="GO" id="GO:0003723">
    <property type="term" value="F:RNA binding"/>
    <property type="evidence" value="ECO:0007669"/>
    <property type="project" value="InterPro"/>
</dbReference>
<evidence type="ECO:0000256" key="3">
    <source>
        <dbReference type="ARBA" id="ARBA00022694"/>
    </source>
</evidence>
<accession>A0AAX4HT08</accession>
<dbReference type="InterPro" id="IPR002501">
    <property type="entry name" value="PsdUridine_synth_N"/>
</dbReference>
<dbReference type="RefSeq" id="WP_321398418.1">
    <property type="nucleotide sequence ID" value="NZ_CP139487.1"/>
</dbReference>
<evidence type="ECO:0000256" key="2">
    <source>
        <dbReference type="ARBA" id="ARBA00005642"/>
    </source>
</evidence>
<evidence type="ECO:0000256" key="4">
    <source>
        <dbReference type="ARBA" id="ARBA00023235"/>
    </source>
</evidence>
<dbReference type="GO" id="GO:0160148">
    <property type="term" value="F:tRNA pseudouridine(55) synthase activity"/>
    <property type="evidence" value="ECO:0007669"/>
    <property type="project" value="UniProtKB-EC"/>
</dbReference>
<evidence type="ECO:0000256" key="5">
    <source>
        <dbReference type="HAMAP-Rule" id="MF_01080"/>
    </source>
</evidence>
<dbReference type="HAMAP" id="MF_01080">
    <property type="entry name" value="TruB_bact"/>
    <property type="match status" value="1"/>
</dbReference>
<keyword evidence="8" id="KW-1185">Reference proteome</keyword>
<dbReference type="PANTHER" id="PTHR13767">
    <property type="entry name" value="TRNA-PSEUDOURIDINE SYNTHASE"/>
    <property type="match status" value="1"/>
</dbReference>
<sequence>MKLNKKQALFPPLVFNVFKPARITSYDVVRHFKRHLPQGFGKIGHFGTLDPFASGVLMIGICGAARLNDFIHDFLPKTYLAVGKLGIETPTGDYTSEIVQRDESLYLTREIASFSREFIEEKLREKFIGDYWQAPHKYSASKFMGRNMHEWAREGIEVKKEPVLRKVYKIEVVKYAFPYLSIRVEVSSGTYVRTLFTDMCNYLGTLGSLISLVRESVGPVTYKTALKMKDWPQDKTLPIISRGMKIEDVLPFTKLKLDEKQTLIFKNGGFLRPADLNVLQDSSLSQNYFWMLDESEKLLGLGEKTFPTELKPKINFHSEVEVPSSSDHDPQ</sequence>
<dbReference type="GO" id="GO:0031119">
    <property type="term" value="P:tRNA pseudouridine synthesis"/>
    <property type="evidence" value="ECO:0007669"/>
    <property type="project" value="UniProtKB-UniRule"/>
</dbReference>
<comment type="similarity">
    <text evidence="2 5">Belongs to the pseudouridine synthase TruB family. Type 1 subfamily.</text>
</comment>
<evidence type="ECO:0000313" key="7">
    <source>
        <dbReference type="EMBL" id="WPU66320.1"/>
    </source>
</evidence>
<dbReference type="AlphaFoldDB" id="A0AAX4HT08"/>
<reference evidence="7 8" key="1">
    <citation type="submission" date="2023-11" db="EMBL/GenBank/DDBJ databases">
        <title>Peredibacter starrii A3.12.</title>
        <authorList>
            <person name="Mitchell R.J."/>
        </authorList>
    </citation>
    <scope>NUCLEOTIDE SEQUENCE [LARGE SCALE GENOMIC DNA]</scope>
    <source>
        <strain evidence="7 8">A3.12</strain>
    </source>
</reference>
<dbReference type="Gene3D" id="3.30.2350.10">
    <property type="entry name" value="Pseudouridine synthase"/>
    <property type="match status" value="1"/>
</dbReference>
<dbReference type="InterPro" id="IPR020103">
    <property type="entry name" value="PsdUridine_synth_cat_dom_sf"/>
</dbReference>
<evidence type="ECO:0000256" key="1">
    <source>
        <dbReference type="ARBA" id="ARBA00000385"/>
    </source>
</evidence>
<dbReference type="EC" id="5.4.99.25" evidence="5"/>
<dbReference type="PANTHER" id="PTHR13767:SF2">
    <property type="entry name" value="PSEUDOURIDYLATE SYNTHASE TRUB1"/>
    <property type="match status" value="1"/>
</dbReference>
<dbReference type="Pfam" id="PF01509">
    <property type="entry name" value="TruB_N"/>
    <property type="match status" value="1"/>
</dbReference>
<keyword evidence="4 5" id="KW-0413">Isomerase</keyword>
<comment type="catalytic activity">
    <reaction evidence="1 5">
        <text>uridine(55) in tRNA = pseudouridine(55) in tRNA</text>
        <dbReference type="Rhea" id="RHEA:42532"/>
        <dbReference type="Rhea" id="RHEA-COMP:10101"/>
        <dbReference type="Rhea" id="RHEA-COMP:10102"/>
        <dbReference type="ChEBI" id="CHEBI:65314"/>
        <dbReference type="ChEBI" id="CHEBI:65315"/>
        <dbReference type="EC" id="5.4.99.25"/>
    </reaction>
</comment>
<dbReference type="SUPFAM" id="SSF55120">
    <property type="entry name" value="Pseudouridine synthase"/>
    <property type="match status" value="1"/>
</dbReference>
<dbReference type="InterPro" id="IPR014780">
    <property type="entry name" value="tRNA_psdUridine_synth_TruB"/>
</dbReference>
<dbReference type="KEGG" id="psti:SOO65_06130"/>
<evidence type="ECO:0000313" key="8">
    <source>
        <dbReference type="Proteomes" id="UP001324634"/>
    </source>
</evidence>
<organism evidence="7 8">
    <name type="scientific">Peredibacter starrii</name>
    <dbReference type="NCBI Taxonomy" id="28202"/>
    <lineage>
        <taxon>Bacteria</taxon>
        <taxon>Pseudomonadati</taxon>
        <taxon>Bdellovibrionota</taxon>
        <taxon>Bacteriovoracia</taxon>
        <taxon>Bacteriovoracales</taxon>
        <taxon>Bacteriovoracaceae</taxon>
        <taxon>Peredibacter</taxon>
    </lineage>
</organism>
<feature type="active site" description="Nucleophile" evidence="5">
    <location>
        <position position="50"/>
    </location>
</feature>
<dbReference type="Proteomes" id="UP001324634">
    <property type="component" value="Chromosome"/>
</dbReference>
<keyword evidence="3 5" id="KW-0819">tRNA processing</keyword>